<dbReference type="EMBL" id="CP043046">
    <property type="protein sequence ID" value="QEI07001.1"/>
    <property type="molecule type" value="Genomic_DNA"/>
</dbReference>
<dbReference type="Gene3D" id="2.60.260.20">
    <property type="entry name" value="Urease metallochaperone UreE, N-terminal domain"/>
    <property type="match status" value="2"/>
</dbReference>
<proteinExistence type="predicted"/>
<dbReference type="Pfam" id="PF00226">
    <property type="entry name" value="DnaJ"/>
    <property type="match status" value="1"/>
</dbReference>
<dbReference type="InterPro" id="IPR002939">
    <property type="entry name" value="DnaJ_C"/>
</dbReference>
<dbReference type="PROSITE" id="PS50076">
    <property type="entry name" value="DNAJ_2"/>
    <property type="match status" value="1"/>
</dbReference>
<accession>A0A5C0B2N2</accession>
<feature type="compositionally biased region" description="Polar residues" evidence="2">
    <location>
        <begin position="326"/>
        <end position="337"/>
    </location>
</feature>
<evidence type="ECO:0000256" key="1">
    <source>
        <dbReference type="ARBA" id="ARBA00023186"/>
    </source>
</evidence>
<feature type="region of interest" description="Disordered" evidence="2">
    <location>
        <begin position="318"/>
        <end position="337"/>
    </location>
</feature>
<dbReference type="InterPro" id="IPR008971">
    <property type="entry name" value="HSP40/DnaJ_pept-bd"/>
</dbReference>
<dbReference type="SMART" id="SM00271">
    <property type="entry name" value="DnaJ"/>
    <property type="match status" value="1"/>
</dbReference>
<dbReference type="CDD" id="cd06257">
    <property type="entry name" value="DnaJ"/>
    <property type="match status" value="1"/>
</dbReference>
<name>A0A5C0B2N2_9BURK</name>
<feature type="region of interest" description="Disordered" evidence="2">
    <location>
        <begin position="83"/>
        <end position="113"/>
    </location>
</feature>
<reference evidence="4 5" key="1">
    <citation type="submission" date="2019-08" db="EMBL/GenBank/DDBJ databases">
        <title>Amphibian skin-associated Pigmentiphaga: genome sequence and occurrence across geography and hosts.</title>
        <authorList>
            <person name="Bletz M.C."/>
            <person name="Bunk B."/>
            <person name="Sproeer C."/>
            <person name="Biwer P."/>
            <person name="Reiter S."/>
            <person name="Rabemananjara F.C.E."/>
            <person name="Schulz S."/>
            <person name="Overmann J."/>
            <person name="Vences M."/>
        </authorList>
    </citation>
    <scope>NUCLEOTIDE SEQUENCE [LARGE SCALE GENOMIC DNA]</scope>
    <source>
        <strain evidence="4 5">Mada1488</strain>
    </source>
</reference>
<dbReference type="Pfam" id="PF01556">
    <property type="entry name" value="DnaJ_C"/>
    <property type="match status" value="1"/>
</dbReference>
<dbReference type="RefSeq" id="WP_148816048.1">
    <property type="nucleotide sequence ID" value="NZ_CP043046.1"/>
</dbReference>
<dbReference type="InterPro" id="IPR036869">
    <property type="entry name" value="J_dom_sf"/>
</dbReference>
<sequence>MEFKDHYEILGVSHDATTAQIKQAFRRLARKYHPDVSQEKDAAQRMSEINEANAVLSDPVRRAAYDEIAWHRHAGARWDGGVDENPGANFHAPPGWDAGAGFPGARPRESERDAQEFSDFFDALFGRSDNRSRRSAASGHDRGEDLHASVSLDLADAWHGSTRQISLRVPDDTGDSTLKILDVKIPKGIRAGQQIRLAGQGGKGRHGAPDGDLLLEVSFTPHERFTVDGRTLRAVLQVAPWEAALGAVVPVTMPDGSRLSVRIPHGTQSGNTLTVHGKGLPGQPPGDLDLEVQVVLPPADTAEARSLYETMAKTLAFDPRSVDSHAGQSAKRTTQSR</sequence>
<dbReference type="InterPro" id="IPR001623">
    <property type="entry name" value="DnaJ_domain"/>
</dbReference>
<dbReference type="OrthoDB" id="9779889at2"/>
<evidence type="ECO:0000259" key="3">
    <source>
        <dbReference type="PROSITE" id="PS50076"/>
    </source>
</evidence>
<dbReference type="AlphaFoldDB" id="A0A5C0B2N2"/>
<feature type="domain" description="J" evidence="3">
    <location>
        <begin position="5"/>
        <end position="69"/>
    </location>
</feature>
<gene>
    <name evidence="4" type="ORF">FXN63_15020</name>
</gene>
<dbReference type="PRINTS" id="PR00625">
    <property type="entry name" value="JDOMAIN"/>
</dbReference>
<dbReference type="Proteomes" id="UP000325161">
    <property type="component" value="Chromosome"/>
</dbReference>
<dbReference type="CDD" id="cd10747">
    <property type="entry name" value="DnaJ_C"/>
    <property type="match status" value="1"/>
</dbReference>
<dbReference type="Gene3D" id="1.10.287.110">
    <property type="entry name" value="DnaJ domain"/>
    <property type="match status" value="1"/>
</dbReference>
<dbReference type="KEGG" id="pacr:FXN63_15020"/>
<dbReference type="PANTHER" id="PTHR43096">
    <property type="entry name" value="DNAJ HOMOLOG 1, MITOCHONDRIAL-RELATED"/>
    <property type="match status" value="1"/>
</dbReference>
<evidence type="ECO:0000256" key="2">
    <source>
        <dbReference type="SAM" id="MobiDB-lite"/>
    </source>
</evidence>
<keyword evidence="5" id="KW-1185">Reference proteome</keyword>
<keyword evidence="1" id="KW-0143">Chaperone</keyword>
<dbReference type="PANTHER" id="PTHR43096:SF52">
    <property type="entry name" value="DNAJ HOMOLOG 1, MITOCHONDRIAL-RELATED"/>
    <property type="match status" value="1"/>
</dbReference>
<dbReference type="GO" id="GO:0051082">
    <property type="term" value="F:unfolded protein binding"/>
    <property type="evidence" value="ECO:0007669"/>
    <property type="project" value="InterPro"/>
</dbReference>
<organism evidence="4 5">
    <name type="scientific">Pigmentiphaga aceris</name>
    <dbReference type="NCBI Taxonomy" id="1940612"/>
    <lineage>
        <taxon>Bacteria</taxon>
        <taxon>Pseudomonadati</taxon>
        <taxon>Pseudomonadota</taxon>
        <taxon>Betaproteobacteria</taxon>
        <taxon>Burkholderiales</taxon>
        <taxon>Alcaligenaceae</taxon>
        <taxon>Pigmentiphaga</taxon>
    </lineage>
</organism>
<dbReference type="GO" id="GO:0005737">
    <property type="term" value="C:cytoplasm"/>
    <property type="evidence" value="ECO:0007669"/>
    <property type="project" value="TreeGrafter"/>
</dbReference>
<dbReference type="SUPFAM" id="SSF46565">
    <property type="entry name" value="Chaperone J-domain"/>
    <property type="match status" value="1"/>
</dbReference>
<dbReference type="SUPFAM" id="SSF49493">
    <property type="entry name" value="HSP40/DnaJ peptide-binding domain"/>
    <property type="match status" value="2"/>
</dbReference>
<evidence type="ECO:0000313" key="5">
    <source>
        <dbReference type="Proteomes" id="UP000325161"/>
    </source>
</evidence>
<dbReference type="GO" id="GO:0042026">
    <property type="term" value="P:protein refolding"/>
    <property type="evidence" value="ECO:0007669"/>
    <property type="project" value="TreeGrafter"/>
</dbReference>
<evidence type="ECO:0000313" key="4">
    <source>
        <dbReference type="EMBL" id="QEI07001.1"/>
    </source>
</evidence>
<protein>
    <submittedName>
        <fullName evidence="4">DnaJ domain-containing protein</fullName>
    </submittedName>
</protein>